<dbReference type="Pfam" id="PF12172">
    <property type="entry name" value="zf-ChsH2"/>
    <property type="match status" value="1"/>
</dbReference>
<dbReference type="Proteomes" id="UP001430804">
    <property type="component" value="Unassembled WGS sequence"/>
</dbReference>
<evidence type="ECO:0000313" key="2">
    <source>
        <dbReference type="EMBL" id="MBW3098312.1"/>
    </source>
</evidence>
<evidence type="ECO:0000259" key="1">
    <source>
        <dbReference type="Pfam" id="PF12172"/>
    </source>
</evidence>
<gene>
    <name evidence="2" type="ORF">KY465_13585</name>
</gene>
<dbReference type="RefSeq" id="WP_219202235.1">
    <property type="nucleotide sequence ID" value="NZ_JAHWQX010000003.1"/>
</dbReference>
<dbReference type="EMBL" id="JAHWQX010000003">
    <property type="protein sequence ID" value="MBW3098312.1"/>
    <property type="molecule type" value="Genomic_DNA"/>
</dbReference>
<keyword evidence="3" id="KW-1185">Reference proteome</keyword>
<dbReference type="InterPro" id="IPR022002">
    <property type="entry name" value="ChsH2_Znr"/>
</dbReference>
<accession>A0ABS6WQR3</accession>
<name>A0ABS6WQR3_9HYPH</name>
<sequence length="159" mass="16861">MSSHPDNPQAGDDPLVARLQLNLDYTHGFGRLSPFFKALAGGRALASRCPACGDVRFPPRRLCLHDGAPTETHDLAGTGTIMRVTFTSTPIPPGTTAADEAFAEIAMHGADNRVLARLAGSPDRFCPGTSVVLHPPAGERVHPIQALVFEPNEGTDNVE</sequence>
<feature type="domain" description="ChsH2 rubredoxin-like zinc ribbon" evidence="1">
    <location>
        <begin position="38"/>
        <end position="68"/>
    </location>
</feature>
<comment type="caution">
    <text evidence="2">The sequence shown here is derived from an EMBL/GenBank/DDBJ whole genome shotgun (WGS) entry which is preliminary data.</text>
</comment>
<organism evidence="2 3">
    <name type="scientific">Pseudohoeflea coraliihabitans</name>
    <dbReference type="NCBI Taxonomy" id="2860393"/>
    <lineage>
        <taxon>Bacteria</taxon>
        <taxon>Pseudomonadati</taxon>
        <taxon>Pseudomonadota</taxon>
        <taxon>Alphaproteobacteria</taxon>
        <taxon>Hyphomicrobiales</taxon>
        <taxon>Rhizobiaceae</taxon>
        <taxon>Pseudohoeflea</taxon>
    </lineage>
</organism>
<reference evidence="2" key="1">
    <citation type="submission" date="2021-07" db="EMBL/GenBank/DDBJ databases">
        <title>Pseudohoeflea marina sp. nov. a polyhydroxyalcanoate-producing bacterium.</title>
        <authorList>
            <person name="Zheng W."/>
            <person name="Yu S."/>
            <person name="Huang Y."/>
        </authorList>
    </citation>
    <scope>NUCLEOTIDE SEQUENCE</scope>
    <source>
        <strain evidence="2">DP4N28-3</strain>
    </source>
</reference>
<evidence type="ECO:0000313" key="3">
    <source>
        <dbReference type="Proteomes" id="UP001430804"/>
    </source>
</evidence>
<proteinExistence type="predicted"/>
<protein>
    <recommendedName>
        <fullName evidence="1">ChsH2 rubredoxin-like zinc ribbon domain-containing protein</fullName>
    </recommendedName>
</protein>